<keyword evidence="6" id="KW-0325">Glycoprotein</keyword>
<dbReference type="PROSITE" id="PS50850">
    <property type="entry name" value="MFS"/>
    <property type="match status" value="1"/>
</dbReference>
<evidence type="ECO:0000256" key="7">
    <source>
        <dbReference type="SAM" id="MobiDB-lite"/>
    </source>
</evidence>
<dbReference type="EMBL" id="JAAGWQ010000036">
    <property type="protein sequence ID" value="KAF5675948.1"/>
    <property type="molecule type" value="Genomic_DNA"/>
</dbReference>
<dbReference type="SUPFAM" id="SSF103473">
    <property type="entry name" value="MFS general substrate transporter"/>
    <property type="match status" value="1"/>
</dbReference>
<feature type="transmembrane region" description="Helical" evidence="8">
    <location>
        <begin position="476"/>
        <end position="499"/>
    </location>
</feature>
<dbReference type="InterPro" id="IPR011701">
    <property type="entry name" value="MFS"/>
</dbReference>
<feature type="transmembrane region" description="Helical" evidence="8">
    <location>
        <begin position="545"/>
        <end position="567"/>
    </location>
</feature>
<feature type="region of interest" description="Disordered" evidence="7">
    <location>
        <begin position="1"/>
        <end position="71"/>
    </location>
</feature>
<feature type="transmembrane region" description="Helical" evidence="8">
    <location>
        <begin position="409"/>
        <end position="430"/>
    </location>
</feature>
<dbReference type="PANTHER" id="PTHR23501">
    <property type="entry name" value="MAJOR FACILITATOR SUPERFAMILY"/>
    <property type="match status" value="1"/>
</dbReference>
<dbReference type="FunFam" id="1.20.1250.20:FF:000196">
    <property type="entry name" value="MFS toxin efflux pump (AflT)"/>
    <property type="match status" value="1"/>
</dbReference>
<dbReference type="PANTHER" id="PTHR23501:SF201">
    <property type="entry name" value="MFS AFLATOXIN EFFLUX PUMP"/>
    <property type="match status" value="1"/>
</dbReference>
<evidence type="ECO:0000259" key="9">
    <source>
        <dbReference type="PROSITE" id="PS50850"/>
    </source>
</evidence>
<dbReference type="Proteomes" id="UP000567885">
    <property type="component" value="Unassembled WGS sequence"/>
</dbReference>
<evidence type="ECO:0000256" key="8">
    <source>
        <dbReference type="SAM" id="Phobius"/>
    </source>
</evidence>
<keyword evidence="3 8" id="KW-0812">Transmembrane</keyword>
<organism evidence="10 11">
    <name type="scientific">Fusarium heterosporum</name>
    <dbReference type="NCBI Taxonomy" id="42747"/>
    <lineage>
        <taxon>Eukaryota</taxon>
        <taxon>Fungi</taxon>
        <taxon>Dikarya</taxon>
        <taxon>Ascomycota</taxon>
        <taxon>Pezizomycotina</taxon>
        <taxon>Sordariomycetes</taxon>
        <taxon>Hypocreomycetidae</taxon>
        <taxon>Hypocreales</taxon>
        <taxon>Nectriaceae</taxon>
        <taxon>Fusarium</taxon>
        <taxon>Fusarium heterosporum species complex</taxon>
    </lineage>
</organism>
<keyword evidence="5 8" id="KW-0472">Membrane</keyword>
<evidence type="ECO:0000256" key="2">
    <source>
        <dbReference type="ARBA" id="ARBA00022448"/>
    </source>
</evidence>
<dbReference type="InterPro" id="IPR020846">
    <property type="entry name" value="MFS_dom"/>
</dbReference>
<dbReference type="CDD" id="cd17502">
    <property type="entry name" value="MFS_Azr1_MDR_like"/>
    <property type="match status" value="1"/>
</dbReference>
<feature type="transmembrane region" description="Helical" evidence="8">
    <location>
        <begin position="151"/>
        <end position="170"/>
    </location>
</feature>
<comment type="caution">
    <text evidence="10">The sequence shown here is derived from an EMBL/GenBank/DDBJ whole genome shotgun (WGS) entry which is preliminary data.</text>
</comment>
<dbReference type="GO" id="GO:0005886">
    <property type="term" value="C:plasma membrane"/>
    <property type="evidence" value="ECO:0007669"/>
    <property type="project" value="TreeGrafter"/>
</dbReference>
<proteinExistence type="predicted"/>
<feature type="transmembrane region" description="Helical" evidence="8">
    <location>
        <begin position="121"/>
        <end position="139"/>
    </location>
</feature>
<reference evidence="10 11" key="1">
    <citation type="submission" date="2020-05" db="EMBL/GenBank/DDBJ databases">
        <title>Identification and distribution of gene clusters putatively required for synthesis of sphingolipid metabolism inhibitors in phylogenetically diverse species of the filamentous fungus Fusarium.</title>
        <authorList>
            <person name="Kim H.-S."/>
            <person name="Busman M."/>
            <person name="Brown D.W."/>
            <person name="Divon H."/>
            <person name="Uhlig S."/>
            <person name="Proctor R.H."/>
        </authorList>
    </citation>
    <scope>NUCLEOTIDE SEQUENCE [LARGE SCALE GENOMIC DNA]</scope>
    <source>
        <strain evidence="10 11">NRRL 20693</strain>
    </source>
</reference>
<sequence>MPPSNTTDSHLPDRKSLNSLSSAEPHTPYEAAIRQSIQDEKSQSCPGNQQTPPSDSKDEISTSQHPAHDQEALDNYKPKTFRFWLIIISVFASMLLVALDRTIIATAIPQITNDFQSLGDIGWYGSAYMLTTAAFQLIFGRIYRFYDLRKTFLACILIFEIGSAICGAAPNSVTFIVGRAIAGIGSAGIMTGAMMSIIPMVPLHKRPVFQSLFGMVFGVSSVVGPLLGGVFTQHATWRWCFYMNLPVGAVASVYLFFFLRVSDKKHESVPVLEHITRLDPLGTFFFVPAMVCLILALQWGGSTYSWNSWRIILLFVLFGLTLIVFMIVQVKMPKTATIPARIITQRTILTSAGYQFFAGGGMMLVVYYLPLWFQATKGVSPVDSGVYTIPLVLSLVVASIISGGVTQRIGYYVPAMIVGPCVMAIGQGLLTTFKPDTGSSHWIAYQFLVGFGIGLGMQTAGLAVQATLPKEDVPIGISITFFSQQIGGSIFVSVGQSVLNGRLMERLSGIPGLNPQTVVGTGATDLNKVVPSEYMPRVADAYNYAITRIFFVSLALAIVQLVCALFAEWRSIKPKTESSPEAGNTQKEQKAEES</sequence>
<keyword evidence="11" id="KW-1185">Reference proteome</keyword>
<dbReference type="InterPro" id="IPR036259">
    <property type="entry name" value="MFS_trans_sf"/>
</dbReference>
<feature type="transmembrane region" description="Helical" evidence="8">
    <location>
        <begin position="311"/>
        <end position="330"/>
    </location>
</feature>
<feature type="transmembrane region" description="Helical" evidence="8">
    <location>
        <begin position="212"/>
        <end position="235"/>
    </location>
</feature>
<protein>
    <submittedName>
        <fullName evidence="10">Aflatoxin efflux pump aflt</fullName>
    </submittedName>
</protein>
<evidence type="ECO:0000256" key="4">
    <source>
        <dbReference type="ARBA" id="ARBA00022989"/>
    </source>
</evidence>
<dbReference type="AlphaFoldDB" id="A0A8H5WZH7"/>
<accession>A0A8H5WZH7</accession>
<dbReference type="Gene3D" id="1.20.1250.20">
    <property type="entry name" value="MFS general substrate transporter like domains"/>
    <property type="match status" value="2"/>
</dbReference>
<feature type="transmembrane region" description="Helical" evidence="8">
    <location>
        <begin position="83"/>
        <end position="109"/>
    </location>
</feature>
<feature type="compositionally biased region" description="Basic and acidic residues" evidence="7">
    <location>
        <begin position="55"/>
        <end position="71"/>
    </location>
</feature>
<feature type="transmembrane region" description="Helical" evidence="8">
    <location>
        <begin position="280"/>
        <end position="299"/>
    </location>
</feature>
<evidence type="ECO:0000256" key="1">
    <source>
        <dbReference type="ARBA" id="ARBA00004141"/>
    </source>
</evidence>
<evidence type="ECO:0000256" key="5">
    <source>
        <dbReference type="ARBA" id="ARBA00023136"/>
    </source>
</evidence>
<feature type="transmembrane region" description="Helical" evidence="8">
    <location>
        <begin position="385"/>
        <end position="402"/>
    </location>
</feature>
<feature type="domain" description="Major facilitator superfamily (MFS) profile" evidence="9">
    <location>
        <begin position="86"/>
        <end position="572"/>
    </location>
</feature>
<feature type="compositionally biased region" description="Polar residues" evidence="7">
    <location>
        <begin position="43"/>
        <end position="54"/>
    </location>
</feature>
<keyword evidence="4 8" id="KW-1133">Transmembrane helix</keyword>
<feature type="transmembrane region" description="Helical" evidence="8">
    <location>
        <begin position="241"/>
        <end position="259"/>
    </location>
</feature>
<gene>
    <name evidence="10" type="ORF">FHETE_2338</name>
</gene>
<comment type="subcellular location">
    <subcellularLocation>
        <location evidence="1">Membrane</location>
        <topology evidence="1">Multi-pass membrane protein</topology>
    </subcellularLocation>
</comment>
<evidence type="ECO:0000313" key="11">
    <source>
        <dbReference type="Proteomes" id="UP000567885"/>
    </source>
</evidence>
<dbReference type="FunFam" id="1.20.1720.10:FF:000012">
    <property type="entry name" value="MFS toxin efflux pump (AflT)"/>
    <property type="match status" value="1"/>
</dbReference>
<feature type="transmembrane region" description="Helical" evidence="8">
    <location>
        <begin position="176"/>
        <end position="200"/>
    </location>
</feature>
<feature type="transmembrane region" description="Helical" evidence="8">
    <location>
        <begin position="351"/>
        <end position="373"/>
    </location>
</feature>
<evidence type="ECO:0000256" key="3">
    <source>
        <dbReference type="ARBA" id="ARBA00022692"/>
    </source>
</evidence>
<dbReference type="Pfam" id="PF07690">
    <property type="entry name" value="MFS_1"/>
    <property type="match status" value="1"/>
</dbReference>
<feature type="region of interest" description="Disordered" evidence="7">
    <location>
        <begin position="574"/>
        <end position="594"/>
    </location>
</feature>
<dbReference type="GO" id="GO:0022857">
    <property type="term" value="F:transmembrane transporter activity"/>
    <property type="evidence" value="ECO:0007669"/>
    <property type="project" value="InterPro"/>
</dbReference>
<keyword evidence="2" id="KW-0813">Transport</keyword>
<evidence type="ECO:0000313" key="10">
    <source>
        <dbReference type="EMBL" id="KAF5675948.1"/>
    </source>
</evidence>
<name>A0A8H5WZH7_FUSHE</name>
<feature type="transmembrane region" description="Helical" evidence="8">
    <location>
        <begin position="442"/>
        <end position="464"/>
    </location>
</feature>
<dbReference type="OrthoDB" id="10021397at2759"/>
<evidence type="ECO:0000256" key="6">
    <source>
        <dbReference type="ARBA" id="ARBA00023180"/>
    </source>
</evidence>